<evidence type="ECO:0000259" key="2">
    <source>
        <dbReference type="PROSITE" id="PS50911"/>
    </source>
</evidence>
<sequence length="542" mass="56588">MLIDRGISRRARLLGAALALLLTPLALPAAPAHADYVSLCTGYDSCRNAGYPNAGYKNASGRMYWLMYSGHNCTNYAAYRMVKAGMPSSRPWSGSGNAENWGRAMSGITDGTPKVGAVAWWTQNIRGVSGSAGHVAYVERVISADEILISDDNWGGDFHWHRVTRSGGGWPSGFIHFRDVALRNKQAPAVLGTPQVGQTLTATTGVWSSASGSYAYQWFADGVAIKDATLATLVVGPGRVGQQLSVRVTASATGYAAATAASTATDGVAPGVITTVAEPVVTGEPLVGKVLTASRGSYDPGSTSKTVQWQSDGKPIPGATGWSLELGPDQAGTVVSATVSVTRKGYEPTTATTAPTESVLGGEVQLTAPFTLSGEPRIGQPLEVVPGTFEPADARVTYTWLRDGVEIPGATGSEYVPGEGDVGAHLSVLANLSRQGYKPASQTTDPTTPVHTVPELQVSAVGKRERARVTLTITAPGVAAVKGPITVRVGSQTVSVRVRDGVRSVTVRGLHRGTKPVVVRFLGWGLVDAGSVRSTVEIPRAR</sequence>
<accession>A0ABP5LW89</accession>
<protein>
    <recommendedName>
        <fullName evidence="2">Peptidase C51 domain-containing protein</fullName>
    </recommendedName>
</protein>
<dbReference type="InterPro" id="IPR007921">
    <property type="entry name" value="CHAP_dom"/>
</dbReference>
<proteinExistence type="predicted"/>
<dbReference type="InterPro" id="IPR006311">
    <property type="entry name" value="TAT_signal"/>
</dbReference>
<dbReference type="PROSITE" id="PS51318">
    <property type="entry name" value="TAT"/>
    <property type="match status" value="1"/>
</dbReference>
<feature type="chain" id="PRO_5046460185" description="Peptidase C51 domain-containing protein" evidence="1">
    <location>
        <begin position="35"/>
        <end position="542"/>
    </location>
</feature>
<dbReference type="Proteomes" id="UP001501771">
    <property type="component" value="Unassembled WGS sequence"/>
</dbReference>
<dbReference type="Pfam" id="PF05257">
    <property type="entry name" value="CHAP"/>
    <property type="match status" value="1"/>
</dbReference>
<gene>
    <name evidence="3" type="ORF">GCM10009844_35400</name>
</gene>
<evidence type="ECO:0000313" key="3">
    <source>
        <dbReference type="EMBL" id="GAA2152243.1"/>
    </source>
</evidence>
<keyword evidence="1" id="KW-0732">Signal</keyword>
<dbReference type="Gene3D" id="2.60.40.2700">
    <property type="match status" value="3"/>
</dbReference>
<dbReference type="EMBL" id="BAAAQR010000012">
    <property type="protein sequence ID" value="GAA2152243.1"/>
    <property type="molecule type" value="Genomic_DNA"/>
</dbReference>
<dbReference type="PROSITE" id="PS50911">
    <property type="entry name" value="CHAP"/>
    <property type="match status" value="1"/>
</dbReference>
<dbReference type="InterPro" id="IPR038765">
    <property type="entry name" value="Papain-like_cys_pep_sf"/>
</dbReference>
<keyword evidence="4" id="KW-1185">Reference proteome</keyword>
<name>A0ABP5LW89_9ACTN</name>
<comment type="caution">
    <text evidence="3">The sequence shown here is derived from an EMBL/GenBank/DDBJ whole genome shotgun (WGS) entry which is preliminary data.</text>
</comment>
<evidence type="ECO:0000256" key="1">
    <source>
        <dbReference type="SAM" id="SignalP"/>
    </source>
</evidence>
<organism evidence="3 4">
    <name type="scientific">Nocardioides koreensis</name>
    <dbReference type="NCBI Taxonomy" id="433651"/>
    <lineage>
        <taxon>Bacteria</taxon>
        <taxon>Bacillati</taxon>
        <taxon>Actinomycetota</taxon>
        <taxon>Actinomycetes</taxon>
        <taxon>Propionibacteriales</taxon>
        <taxon>Nocardioidaceae</taxon>
        <taxon>Nocardioides</taxon>
    </lineage>
</organism>
<dbReference type="Gene3D" id="3.90.1720.10">
    <property type="entry name" value="endopeptidase domain like (from Nostoc punctiforme)"/>
    <property type="match status" value="1"/>
</dbReference>
<reference evidence="4" key="1">
    <citation type="journal article" date="2019" name="Int. J. Syst. Evol. Microbiol.">
        <title>The Global Catalogue of Microorganisms (GCM) 10K type strain sequencing project: providing services to taxonomists for standard genome sequencing and annotation.</title>
        <authorList>
            <consortium name="The Broad Institute Genomics Platform"/>
            <consortium name="The Broad Institute Genome Sequencing Center for Infectious Disease"/>
            <person name="Wu L."/>
            <person name="Ma J."/>
        </authorList>
    </citation>
    <scope>NUCLEOTIDE SEQUENCE [LARGE SCALE GENOMIC DNA]</scope>
    <source>
        <strain evidence="4">JCM 16022</strain>
    </source>
</reference>
<dbReference type="RefSeq" id="WP_344155368.1">
    <property type="nucleotide sequence ID" value="NZ_BAAAQR010000012.1"/>
</dbReference>
<dbReference type="SUPFAM" id="SSF54001">
    <property type="entry name" value="Cysteine proteinases"/>
    <property type="match status" value="1"/>
</dbReference>
<feature type="signal peptide" evidence="1">
    <location>
        <begin position="1"/>
        <end position="34"/>
    </location>
</feature>
<feature type="domain" description="Peptidase C51" evidence="2">
    <location>
        <begin position="48"/>
        <end position="176"/>
    </location>
</feature>
<evidence type="ECO:0000313" key="4">
    <source>
        <dbReference type="Proteomes" id="UP001501771"/>
    </source>
</evidence>